<dbReference type="EMBL" id="JAIWYP010000008">
    <property type="protein sequence ID" value="KAH3790573.1"/>
    <property type="molecule type" value="Genomic_DNA"/>
</dbReference>
<sequence length="52" mass="5480">MRHPTTGGGDAVHFTSSIEVLASTMQGHPVVQGITGGVYSDGNHLLFENEVK</sequence>
<dbReference type="Proteomes" id="UP000828390">
    <property type="component" value="Unassembled WGS sequence"/>
</dbReference>
<reference evidence="1" key="1">
    <citation type="journal article" date="2019" name="bioRxiv">
        <title>The Genome of the Zebra Mussel, Dreissena polymorpha: A Resource for Invasive Species Research.</title>
        <authorList>
            <person name="McCartney M.A."/>
            <person name="Auch B."/>
            <person name="Kono T."/>
            <person name="Mallez S."/>
            <person name="Zhang Y."/>
            <person name="Obille A."/>
            <person name="Becker A."/>
            <person name="Abrahante J.E."/>
            <person name="Garbe J."/>
            <person name="Badalamenti J.P."/>
            <person name="Herman A."/>
            <person name="Mangelson H."/>
            <person name="Liachko I."/>
            <person name="Sullivan S."/>
            <person name="Sone E.D."/>
            <person name="Koren S."/>
            <person name="Silverstein K.A.T."/>
            <person name="Beckman K.B."/>
            <person name="Gohl D.M."/>
        </authorList>
    </citation>
    <scope>NUCLEOTIDE SEQUENCE</scope>
    <source>
        <strain evidence="1">Duluth1</strain>
        <tissue evidence="1">Whole animal</tissue>
    </source>
</reference>
<comment type="caution">
    <text evidence="1">The sequence shown here is derived from an EMBL/GenBank/DDBJ whole genome shotgun (WGS) entry which is preliminary data.</text>
</comment>
<keyword evidence="2" id="KW-1185">Reference proteome</keyword>
<proteinExistence type="predicted"/>
<name>A0A9D4F402_DREPO</name>
<protein>
    <submittedName>
        <fullName evidence="1">Uncharacterized protein</fullName>
    </submittedName>
</protein>
<dbReference type="AlphaFoldDB" id="A0A9D4F402"/>
<accession>A0A9D4F402</accession>
<organism evidence="1 2">
    <name type="scientific">Dreissena polymorpha</name>
    <name type="common">Zebra mussel</name>
    <name type="synonym">Mytilus polymorpha</name>
    <dbReference type="NCBI Taxonomy" id="45954"/>
    <lineage>
        <taxon>Eukaryota</taxon>
        <taxon>Metazoa</taxon>
        <taxon>Spiralia</taxon>
        <taxon>Lophotrochozoa</taxon>
        <taxon>Mollusca</taxon>
        <taxon>Bivalvia</taxon>
        <taxon>Autobranchia</taxon>
        <taxon>Heteroconchia</taxon>
        <taxon>Euheterodonta</taxon>
        <taxon>Imparidentia</taxon>
        <taxon>Neoheterodontei</taxon>
        <taxon>Myida</taxon>
        <taxon>Dreissenoidea</taxon>
        <taxon>Dreissenidae</taxon>
        <taxon>Dreissena</taxon>
    </lineage>
</organism>
<reference evidence="1" key="2">
    <citation type="submission" date="2020-11" db="EMBL/GenBank/DDBJ databases">
        <authorList>
            <person name="McCartney M.A."/>
            <person name="Auch B."/>
            <person name="Kono T."/>
            <person name="Mallez S."/>
            <person name="Becker A."/>
            <person name="Gohl D.M."/>
            <person name="Silverstein K.A.T."/>
            <person name="Koren S."/>
            <person name="Bechman K.B."/>
            <person name="Herman A."/>
            <person name="Abrahante J.E."/>
            <person name="Garbe J."/>
        </authorList>
    </citation>
    <scope>NUCLEOTIDE SEQUENCE</scope>
    <source>
        <strain evidence="1">Duluth1</strain>
        <tissue evidence="1">Whole animal</tissue>
    </source>
</reference>
<gene>
    <name evidence="1" type="ORF">DPMN_168777</name>
</gene>
<evidence type="ECO:0000313" key="1">
    <source>
        <dbReference type="EMBL" id="KAH3790573.1"/>
    </source>
</evidence>
<evidence type="ECO:0000313" key="2">
    <source>
        <dbReference type="Proteomes" id="UP000828390"/>
    </source>
</evidence>